<dbReference type="EMBL" id="LNAM01000148">
    <property type="protein sequence ID" value="KSV59306.1"/>
    <property type="molecule type" value="Genomic_DNA"/>
</dbReference>
<dbReference type="AlphaFoldDB" id="A0A0V8QFS1"/>
<dbReference type="InterPro" id="IPR036034">
    <property type="entry name" value="PDZ_sf"/>
</dbReference>
<proteinExistence type="predicted"/>
<dbReference type="NCBIfam" id="TIGR02860">
    <property type="entry name" value="spore_IV_B"/>
    <property type="match status" value="1"/>
</dbReference>
<reference evidence="3 4" key="1">
    <citation type="submission" date="2015-11" db="EMBL/GenBank/DDBJ databases">
        <title>Butyribacter intestini gen. nov., sp. nov., a butyric acid-producing bacterium of the family Lachnospiraceae isolated from the human faeces.</title>
        <authorList>
            <person name="Zou Y."/>
            <person name="Xue W."/>
            <person name="Luo G."/>
            <person name="Lv M."/>
        </authorList>
    </citation>
    <scope>NUCLEOTIDE SEQUENCE [LARGE SCALE GENOMIC DNA]</scope>
    <source>
        <strain evidence="3 4">ACET-33324</strain>
    </source>
</reference>
<keyword evidence="4" id="KW-1185">Reference proteome</keyword>
<evidence type="ECO:0000313" key="3">
    <source>
        <dbReference type="EMBL" id="KSV59306.1"/>
    </source>
</evidence>
<dbReference type="Gene3D" id="2.30.42.10">
    <property type="match status" value="1"/>
</dbReference>
<dbReference type="SUPFAM" id="SSF50156">
    <property type="entry name" value="PDZ domain-like"/>
    <property type="match status" value="1"/>
</dbReference>
<gene>
    <name evidence="3" type="ORF">ASU35_09530</name>
</gene>
<sequence>MKCITRYRRALIAALILNLAAIAFLYFKQIDNQIPNQLLVFENGEIELNYNLPVSGEWEEEDVKVFNNQKSFNFREPVYMQLKNQGSYKINLKLFGLIHWKNMEIRVIGKEQVIPGGIPVGIYVKTDGLLVLGTGRITGTDGLNYEPALNIVKTGDYIETINNMPVENTRDFQELIENSEGKEVLLGIRRNGEKTEVKLAPVKGNTGEYKLGIWVRQDTQGIGTLTYYTKEGKFGALGHGITDSDTGELVEIEEGGIYQASIVNIVKGKQGQPGELVGYINRSTSAILGELKKNTACGIFGTQLEMEDRVEYNEPMEIALKQEVKPGKASILCQMDGELEEYEIEIKKLRYNLENANKGMVIEVTDQTLLEKTNGIVQGMSGSPILQNGRIVGAVTHVLVNDPTKGYGIFIENMLEEN</sequence>
<protein>
    <recommendedName>
        <fullName evidence="2">Peptidase S55 domain-containing protein</fullName>
    </recommendedName>
</protein>
<organism evidence="3 4">
    <name type="scientific">Acetivibrio ethanolgignens</name>
    <dbReference type="NCBI Taxonomy" id="290052"/>
    <lineage>
        <taxon>Bacteria</taxon>
        <taxon>Bacillati</taxon>
        <taxon>Bacillota</taxon>
        <taxon>Clostridia</taxon>
        <taxon>Eubacteriales</taxon>
        <taxon>Oscillospiraceae</taxon>
        <taxon>Acetivibrio</taxon>
    </lineage>
</organism>
<dbReference type="InterPro" id="IPR014219">
    <property type="entry name" value="SpoIVB"/>
</dbReference>
<keyword evidence="1" id="KW-0472">Membrane</keyword>
<keyword evidence="1" id="KW-0812">Transmembrane</keyword>
<evidence type="ECO:0000313" key="4">
    <source>
        <dbReference type="Proteomes" id="UP000054874"/>
    </source>
</evidence>
<dbReference type="PROSITE" id="PS51494">
    <property type="entry name" value="SPOIVB"/>
    <property type="match status" value="1"/>
</dbReference>
<dbReference type="InterPro" id="IPR009003">
    <property type="entry name" value="Peptidase_S1_PA"/>
</dbReference>
<dbReference type="STRING" id="290052.ASU35_09530"/>
<dbReference type="OrthoDB" id="9765242at2"/>
<dbReference type="Pfam" id="PF05580">
    <property type="entry name" value="Peptidase_S55"/>
    <property type="match status" value="1"/>
</dbReference>
<name>A0A0V8QFS1_9FIRM</name>
<comment type="caution">
    <text evidence="3">The sequence shown here is derived from an EMBL/GenBank/DDBJ whole genome shotgun (WGS) entry which is preliminary data.</text>
</comment>
<dbReference type="Proteomes" id="UP000054874">
    <property type="component" value="Unassembled WGS sequence"/>
</dbReference>
<accession>A0A0V8QFS1</accession>
<dbReference type="SUPFAM" id="SSF50494">
    <property type="entry name" value="Trypsin-like serine proteases"/>
    <property type="match status" value="1"/>
</dbReference>
<feature type="domain" description="Peptidase S55" evidence="2">
    <location>
        <begin position="193"/>
        <end position="418"/>
    </location>
</feature>
<evidence type="ECO:0000259" key="2">
    <source>
        <dbReference type="PROSITE" id="PS51494"/>
    </source>
</evidence>
<keyword evidence="1" id="KW-1133">Transmembrane helix</keyword>
<evidence type="ECO:0000256" key="1">
    <source>
        <dbReference type="SAM" id="Phobius"/>
    </source>
</evidence>
<dbReference type="RefSeq" id="WP_058352459.1">
    <property type="nucleotide sequence ID" value="NZ_CABMMD010000148.1"/>
</dbReference>
<feature type="transmembrane region" description="Helical" evidence="1">
    <location>
        <begin position="7"/>
        <end position="27"/>
    </location>
</feature>
<dbReference type="InterPro" id="IPR008763">
    <property type="entry name" value="Peptidase_S55"/>
</dbReference>